<sequence length="442" mass="48888">MKKCLQQLLATKDTNLVQELIKIQSYDIAMEMKGFQHKDQISLIKCFPTEKGAKILSYLTPEEQYNICTNLPVDKGEELLARQSIDDLVDVILSIHPLQAEKLIQLLSEESQQRIRSLLVFQSGTAGSLMTIDYIAARENWKVKDTLAHIRKIGAGVESISYIYVLDTRGQLNGIVSIRELLLASDDKTLSSIMASDVISVSVNLDQQEAVQKLMDYDLSAIPVTTMDNRMIGIITFDDAMDVFEEEATEDIQKLGGSTPLDKPYFETSIWQIYRKRIGWLLLLFVAEAYTGSVLRHYEETLTHVVALAFFIPLLIGTGGNTGTQVVTTLVRAVALNEVKFKDIFRVMKKEALVGLLLGLTLAVAALIRAYTLGVGTEVAQVVAITGLFIVIWSSIVSSVLPLILNKLKLDPAVISGPFITTLVDGTGLILYFTIAKMLLGL</sequence>
<dbReference type="Proteomes" id="UP000196052">
    <property type="component" value="Unassembled WGS sequence"/>
</dbReference>
<feature type="transmembrane region" description="Helical" evidence="9">
    <location>
        <begin position="278"/>
        <end position="298"/>
    </location>
</feature>
<evidence type="ECO:0000256" key="3">
    <source>
        <dbReference type="ARBA" id="ARBA00022448"/>
    </source>
</evidence>
<dbReference type="CDD" id="cd04606">
    <property type="entry name" value="CBS_pair_Mg_transporter"/>
    <property type="match status" value="1"/>
</dbReference>
<keyword evidence="4 9" id="KW-0812">Transmembrane</keyword>
<dbReference type="SMART" id="SM00924">
    <property type="entry name" value="MgtE_N"/>
    <property type="match status" value="1"/>
</dbReference>
<reference evidence="12" key="1">
    <citation type="submission" date="2016-08" db="EMBL/GenBank/DDBJ databases">
        <authorList>
            <person name="Loux V."/>
            <person name="Rue O."/>
        </authorList>
    </citation>
    <scope>NUCLEOTIDE SEQUENCE [LARGE SCALE GENOMIC DNA]</scope>
    <source>
        <strain evidence="12">INRA Bc05-F1</strain>
    </source>
</reference>
<comment type="subunit">
    <text evidence="9">Homodimer.</text>
</comment>
<dbReference type="Gene3D" id="1.25.60.10">
    <property type="entry name" value="MgtE N-terminal domain-like"/>
    <property type="match status" value="1"/>
</dbReference>
<evidence type="ECO:0000313" key="12">
    <source>
        <dbReference type="Proteomes" id="UP000196052"/>
    </source>
</evidence>
<dbReference type="Pfam" id="PF00571">
    <property type="entry name" value="CBS"/>
    <property type="match status" value="2"/>
</dbReference>
<dbReference type="RefSeq" id="WP_088062843.1">
    <property type="nucleotide sequence ID" value="NZ_FMBE01000014.1"/>
</dbReference>
<dbReference type="GO" id="GO:0005886">
    <property type="term" value="C:plasma membrane"/>
    <property type="evidence" value="ECO:0007669"/>
    <property type="project" value="UniProtKB-SubCell"/>
</dbReference>
<comment type="function">
    <text evidence="9">Acts as a magnesium transporter.</text>
</comment>
<dbReference type="Gene3D" id="3.10.580.10">
    <property type="entry name" value="CBS-domain"/>
    <property type="match status" value="1"/>
</dbReference>
<feature type="transmembrane region" description="Helical" evidence="9">
    <location>
        <begin position="383"/>
        <end position="405"/>
    </location>
</feature>
<dbReference type="SUPFAM" id="SSF54631">
    <property type="entry name" value="CBS-domain pair"/>
    <property type="match status" value="1"/>
</dbReference>
<dbReference type="PROSITE" id="PS51371">
    <property type="entry name" value="CBS"/>
    <property type="match status" value="2"/>
</dbReference>
<dbReference type="Gene3D" id="1.10.357.20">
    <property type="entry name" value="SLC41 divalent cation transporters, integral membrane domain"/>
    <property type="match status" value="1"/>
</dbReference>
<dbReference type="GO" id="GO:0046872">
    <property type="term" value="F:metal ion binding"/>
    <property type="evidence" value="ECO:0007669"/>
    <property type="project" value="UniProtKB-KW"/>
</dbReference>
<feature type="transmembrane region" description="Helical" evidence="9">
    <location>
        <begin position="417"/>
        <end position="440"/>
    </location>
</feature>
<dbReference type="InterPro" id="IPR036739">
    <property type="entry name" value="SLC41_membr_dom_sf"/>
</dbReference>
<dbReference type="SUPFAM" id="SSF158791">
    <property type="entry name" value="MgtE N-terminal domain-like"/>
    <property type="match status" value="1"/>
</dbReference>
<dbReference type="EMBL" id="FMBE01000014">
    <property type="protein sequence ID" value="SCC53005.1"/>
    <property type="molecule type" value="Genomic_DNA"/>
</dbReference>
<dbReference type="PANTHER" id="PTHR41394:SF8">
    <property type="entry name" value="MAGNESIUM TRANSPORTER MGTE"/>
    <property type="match status" value="1"/>
</dbReference>
<comment type="subcellular location">
    <subcellularLocation>
        <location evidence="9">Cell membrane</location>
        <topology evidence="9">Multi-pass membrane protein</topology>
    </subcellularLocation>
    <subcellularLocation>
        <location evidence="1">Membrane</location>
        <topology evidence="1">Multi-pass membrane protein</topology>
    </subcellularLocation>
</comment>
<proteinExistence type="inferred from homology"/>
<dbReference type="InterPro" id="IPR006669">
    <property type="entry name" value="MgtE_transporter"/>
</dbReference>
<dbReference type="SMART" id="SM00116">
    <property type="entry name" value="CBS"/>
    <property type="match status" value="2"/>
</dbReference>
<evidence type="ECO:0000256" key="4">
    <source>
        <dbReference type="ARBA" id="ARBA00022692"/>
    </source>
</evidence>
<keyword evidence="5 9" id="KW-0460">Magnesium</keyword>
<accession>A0A1C4FBI8</accession>
<dbReference type="InterPro" id="IPR006667">
    <property type="entry name" value="SLC41_membr_dom"/>
</dbReference>
<dbReference type="GO" id="GO:0015095">
    <property type="term" value="F:magnesium ion transmembrane transporter activity"/>
    <property type="evidence" value="ECO:0007669"/>
    <property type="project" value="UniProtKB-UniRule"/>
</dbReference>
<feature type="transmembrane region" description="Helical" evidence="9">
    <location>
        <begin position="304"/>
        <end position="331"/>
    </location>
</feature>
<keyword evidence="3 9" id="KW-0813">Transport</keyword>
<dbReference type="InterPro" id="IPR038076">
    <property type="entry name" value="MgtE_N_sf"/>
</dbReference>
<dbReference type="AlphaFoldDB" id="A0A1C4FBI8"/>
<feature type="transmembrane region" description="Helical" evidence="9">
    <location>
        <begin position="352"/>
        <end position="371"/>
    </location>
</feature>
<evidence type="ECO:0000259" key="10">
    <source>
        <dbReference type="PROSITE" id="PS51371"/>
    </source>
</evidence>
<keyword evidence="9" id="KW-0479">Metal-binding</keyword>
<keyword evidence="8" id="KW-0129">CBS domain</keyword>
<evidence type="ECO:0000256" key="7">
    <source>
        <dbReference type="ARBA" id="ARBA00023136"/>
    </source>
</evidence>
<evidence type="ECO:0000256" key="2">
    <source>
        <dbReference type="ARBA" id="ARBA00009749"/>
    </source>
</evidence>
<keyword evidence="7 9" id="KW-0472">Membrane</keyword>
<protein>
    <recommendedName>
        <fullName evidence="9">Magnesium transporter MgtE</fullName>
    </recommendedName>
</protein>
<evidence type="ECO:0000256" key="6">
    <source>
        <dbReference type="ARBA" id="ARBA00022989"/>
    </source>
</evidence>
<organism evidence="11 12">
    <name type="scientific">Bacillus wiedmannii</name>
    <dbReference type="NCBI Taxonomy" id="1890302"/>
    <lineage>
        <taxon>Bacteria</taxon>
        <taxon>Bacillati</taxon>
        <taxon>Bacillota</taxon>
        <taxon>Bacilli</taxon>
        <taxon>Bacillales</taxon>
        <taxon>Bacillaceae</taxon>
        <taxon>Bacillus</taxon>
        <taxon>Bacillus cereus group</taxon>
    </lineage>
</organism>
<evidence type="ECO:0000256" key="8">
    <source>
        <dbReference type="PROSITE-ProRule" id="PRU00703"/>
    </source>
</evidence>
<dbReference type="PANTHER" id="PTHR41394">
    <property type="entry name" value="MAGNESIUM TRANSPORTER MGTE"/>
    <property type="match status" value="1"/>
</dbReference>
<feature type="domain" description="CBS" evidence="10">
    <location>
        <begin position="194"/>
        <end position="250"/>
    </location>
</feature>
<evidence type="ECO:0000256" key="1">
    <source>
        <dbReference type="ARBA" id="ARBA00004141"/>
    </source>
</evidence>
<name>A0A1C4FBI8_9BACI</name>
<keyword evidence="9" id="KW-1003">Cell membrane</keyword>
<gene>
    <name evidence="11" type="ORF">BC05F1_04205</name>
</gene>
<keyword evidence="6 9" id="KW-1133">Transmembrane helix</keyword>
<dbReference type="InterPro" id="IPR046342">
    <property type="entry name" value="CBS_dom_sf"/>
</dbReference>
<evidence type="ECO:0000313" key="11">
    <source>
        <dbReference type="EMBL" id="SCC53005.1"/>
    </source>
</evidence>
<feature type="domain" description="CBS" evidence="10">
    <location>
        <begin position="130"/>
        <end position="192"/>
    </location>
</feature>
<evidence type="ECO:0000256" key="9">
    <source>
        <dbReference type="RuleBase" id="RU362011"/>
    </source>
</evidence>
<dbReference type="SUPFAM" id="SSF161093">
    <property type="entry name" value="MgtE membrane domain-like"/>
    <property type="match status" value="1"/>
</dbReference>
<comment type="similarity">
    <text evidence="2 9">Belongs to the SLC41A transporter family.</text>
</comment>
<dbReference type="Pfam" id="PF01769">
    <property type="entry name" value="MgtE"/>
    <property type="match status" value="1"/>
</dbReference>
<dbReference type="InterPro" id="IPR000644">
    <property type="entry name" value="CBS_dom"/>
</dbReference>
<evidence type="ECO:0000256" key="5">
    <source>
        <dbReference type="ARBA" id="ARBA00022842"/>
    </source>
</evidence>
<dbReference type="InterPro" id="IPR006668">
    <property type="entry name" value="Mg_transptr_MgtE_intracell_dom"/>
</dbReference>
<dbReference type="NCBIfam" id="TIGR00400">
    <property type="entry name" value="mgtE"/>
    <property type="match status" value="1"/>
</dbReference>
<dbReference type="Pfam" id="PF03448">
    <property type="entry name" value="MgtE_N"/>
    <property type="match status" value="1"/>
</dbReference>